<reference evidence="3" key="2">
    <citation type="submission" date="2025-09" db="UniProtKB">
        <authorList>
            <consortium name="Ensembl"/>
        </authorList>
    </citation>
    <scope>IDENTIFICATION</scope>
</reference>
<feature type="compositionally biased region" description="Basic and acidic residues" evidence="2">
    <location>
        <begin position="737"/>
        <end position="749"/>
    </location>
</feature>
<dbReference type="SUPFAM" id="SSF51120">
    <property type="entry name" value="beta-Roll"/>
    <property type="match status" value="1"/>
</dbReference>
<proteinExistence type="predicted"/>
<evidence type="ECO:0000313" key="4">
    <source>
        <dbReference type="Proteomes" id="UP000694557"/>
    </source>
</evidence>
<accession>A0A8C7G5J0</accession>
<organism evidence="3 4">
    <name type="scientific">Oncorhynchus kisutch</name>
    <name type="common">Coho salmon</name>
    <name type="synonym">Salmo kisutch</name>
    <dbReference type="NCBI Taxonomy" id="8019"/>
    <lineage>
        <taxon>Eukaryota</taxon>
        <taxon>Metazoa</taxon>
        <taxon>Chordata</taxon>
        <taxon>Craniata</taxon>
        <taxon>Vertebrata</taxon>
        <taxon>Euteleostomi</taxon>
        <taxon>Actinopterygii</taxon>
        <taxon>Neopterygii</taxon>
        <taxon>Teleostei</taxon>
        <taxon>Protacanthopterygii</taxon>
        <taxon>Salmoniformes</taxon>
        <taxon>Salmonidae</taxon>
        <taxon>Salmoninae</taxon>
        <taxon>Oncorhynchus</taxon>
    </lineage>
</organism>
<evidence type="ECO:0000256" key="2">
    <source>
        <dbReference type="SAM" id="MobiDB-lite"/>
    </source>
</evidence>
<dbReference type="GeneTree" id="ENSGT01130000279321"/>
<feature type="compositionally biased region" description="Basic and acidic residues" evidence="2">
    <location>
        <begin position="430"/>
        <end position="440"/>
    </location>
</feature>
<evidence type="ECO:0000256" key="1">
    <source>
        <dbReference type="SAM" id="Coils"/>
    </source>
</evidence>
<feature type="compositionally biased region" description="Acidic residues" evidence="2">
    <location>
        <begin position="1307"/>
        <end position="1317"/>
    </location>
</feature>
<keyword evidence="1" id="KW-0175">Coiled coil</keyword>
<feature type="compositionally biased region" description="Basic and acidic residues" evidence="2">
    <location>
        <begin position="1153"/>
        <end position="1164"/>
    </location>
</feature>
<feature type="coiled-coil region" evidence="1">
    <location>
        <begin position="8"/>
        <end position="111"/>
    </location>
</feature>
<feature type="compositionally biased region" description="Basic and acidic residues" evidence="2">
    <location>
        <begin position="329"/>
        <end position="347"/>
    </location>
</feature>
<feature type="region of interest" description="Disordered" evidence="2">
    <location>
        <begin position="908"/>
        <end position="1066"/>
    </location>
</feature>
<feature type="region of interest" description="Disordered" evidence="2">
    <location>
        <begin position="197"/>
        <end position="226"/>
    </location>
</feature>
<feature type="region of interest" description="Disordered" evidence="2">
    <location>
        <begin position="1275"/>
        <end position="1326"/>
    </location>
</feature>
<name>A0A8C7G5J0_ONCKI</name>
<feature type="compositionally biased region" description="Basic and acidic residues" evidence="2">
    <location>
        <begin position="479"/>
        <end position="493"/>
    </location>
</feature>
<feature type="region of interest" description="Disordered" evidence="2">
    <location>
        <begin position="1152"/>
        <end position="1179"/>
    </location>
</feature>
<feature type="compositionally biased region" description="Basic and acidic residues" evidence="2">
    <location>
        <begin position="449"/>
        <end position="461"/>
    </location>
</feature>
<dbReference type="Ensembl" id="ENSOKIT00005040352.1">
    <property type="protein sequence ID" value="ENSOKIP00005038243.1"/>
    <property type="gene ID" value="ENSOKIG00005016306.1"/>
</dbReference>
<feature type="compositionally biased region" description="Basic and acidic residues" evidence="2">
    <location>
        <begin position="1119"/>
        <end position="1131"/>
    </location>
</feature>
<dbReference type="Proteomes" id="UP000694557">
    <property type="component" value="Unassembled WGS sequence"/>
</dbReference>
<feature type="region of interest" description="Disordered" evidence="2">
    <location>
        <begin position="421"/>
        <end position="543"/>
    </location>
</feature>
<feature type="region of interest" description="Disordered" evidence="2">
    <location>
        <begin position="329"/>
        <end position="348"/>
    </location>
</feature>
<feature type="compositionally biased region" description="Basic and acidic residues" evidence="2">
    <location>
        <begin position="755"/>
        <end position="837"/>
    </location>
</feature>
<feature type="compositionally biased region" description="Polar residues" evidence="2">
    <location>
        <begin position="565"/>
        <end position="579"/>
    </location>
</feature>
<feature type="compositionally biased region" description="Polar residues" evidence="2">
    <location>
        <begin position="494"/>
        <end position="510"/>
    </location>
</feature>
<evidence type="ECO:0000313" key="3">
    <source>
        <dbReference type="Ensembl" id="ENSOKIP00005038243.1"/>
    </source>
</evidence>
<feature type="compositionally biased region" description="Low complexity" evidence="2">
    <location>
        <begin position="1278"/>
        <end position="1288"/>
    </location>
</feature>
<feature type="region of interest" description="Disordered" evidence="2">
    <location>
        <begin position="562"/>
        <end position="837"/>
    </location>
</feature>
<dbReference type="InterPro" id="IPR011049">
    <property type="entry name" value="Serralysin-like_metalloprot_C"/>
</dbReference>
<feature type="coiled-coil region" evidence="1">
    <location>
        <begin position="859"/>
        <end position="886"/>
    </location>
</feature>
<reference evidence="3" key="1">
    <citation type="submission" date="2025-08" db="UniProtKB">
        <authorList>
            <consortium name="Ensembl"/>
        </authorList>
    </citation>
    <scope>IDENTIFICATION</scope>
</reference>
<feature type="region of interest" description="Disordered" evidence="2">
    <location>
        <begin position="1101"/>
        <end position="1137"/>
    </location>
</feature>
<protein>
    <submittedName>
        <fullName evidence="3">Uncharacterized protein</fullName>
    </submittedName>
</protein>
<sequence length="1416" mass="153819">MGRLKEALAELEIQVRIDAEDRERVEERKGRERDDRESESMLLNLQLKKQLVELKTELLIEQEEREREKEEERKRLKNKGIEGTIELTVKLEELQAELEELKNRGGLERKNMVDKNTPLTYLTMHRDIPSNSNKLLPSPDQHHLLCESTTVVPQATTADLIREEGTLNKAPELSRPIGEGEAIVEAQRGMSASELGETTVEAEKGISSSDQGETNKDTLRGVSPSDMEKTPLALQSAGFSASELAQEVERLRGESAREAGRAIHSQAKLEALQSQVTRQTQQLTLAFDHQSRHIQDLLAELQEKEGGLLRQGKELQHCRDELATLRQGMEKERETREEERQEEEIKSTRVTITPQQADHYTDIHQMTHSTQNESASGIEETTDITINPLNTTQASSTLCDEGGQLTTPQKNCVTEWHDVTDSSTTLGGHPAEHNTEKMVDSKASAQPGRSEDTRNKEKFKSDSLTVVCSKGQMEPSESSEMKRIRSEEQHSTKELQLSQRDPSLTRTENACLTAELEKASGPINRPEDTRGQERQDSGGESLAVELQSLKQKNELLKLTLPDVANTDQETSSVSNTTLPATCEEPAERKAKRRKRKKQRGGQEVNSTSGELKQISDIITSGREATLHDGGKPVDEERGGVESEGVKEMGRGGVELDRGRETGAGDEGRGGVELDRGSETGAGDEGRGGVELDRGRETGAGDEGRGGVELDRGRETGAGDEGRGGVELDGGSEAGAGDEGRGGVELDGGRETGAGDEGRGGVESEGVKEMEAGDEGRGAVESEGVKEMEAGDEGRGAVESEGVKEMEAGDEGRGAVESEGVKEMEAGDEGRGAVESEGVKEMEAGDETLLDTTPLAPLQITCLEKQVVMLQAELQSLSEENQRQAEELTVWRLMAQPLCLDPEDLTSATLSPGHNTATLSPGHNTATLSPGHNTATLSPGHNTAGHNTATLSPGHNTATLSPGHNTATLSPGHNTAGHNTATLSPGHNTATLSPGHNTTTLSPGHNTATLSPGHNTATLSPGHNTATLSPGHNTATLSPGHNTATLSPGHNTATLSPGHNTATLSPGQHSSVMVIREDELLLSCTSSRLYGRTLASRLHHCNSPEAKSLQNPSRKNKSTHPQETEKQTNEHGEDGEEADITKDVYQISELQTKATEHTNQDDSENKTNPNTPRATDETQAKEIVSRHNLDVIELDNKEFPTLSLAEAQSTEAQFSETNHSSHHQEVPISTGVENKSHSSVRRKVTTTSEWRTERTMVETKVLSSKVIPAGWTGQERLSSVEVSSTSSQTEEGRETGALPETHHVYTQTEEEENDEEPTESPPVSPVQMSEAEGVRMLFSGSFPIPADPARLAERIRRNRTQMSAAYDDTEYEPYGLPEVVMKGEERGHGCCFVNAVYLNITTKGGCYYWPEVKPIYY</sequence>
<keyword evidence="4" id="KW-1185">Reference proteome</keyword>
<feature type="compositionally biased region" description="Basic and acidic residues" evidence="2">
    <location>
        <begin position="525"/>
        <end position="537"/>
    </location>
</feature>
<feature type="compositionally biased region" description="Basic and acidic residues" evidence="2">
    <location>
        <begin position="624"/>
        <end position="725"/>
    </location>
</feature>
<feature type="compositionally biased region" description="Basic residues" evidence="2">
    <location>
        <begin position="589"/>
        <end position="599"/>
    </location>
</feature>